<comment type="caution">
    <text evidence="2">The sequence shown here is derived from an EMBL/GenBank/DDBJ whole genome shotgun (WGS) entry which is preliminary data.</text>
</comment>
<protein>
    <recommendedName>
        <fullName evidence="1">Asl1-like glycosyl hydrolase catalytic domain-containing protein</fullName>
    </recommendedName>
</protein>
<dbReference type="InterPro" id="IPR053183">
    <property type="entry name" value="ASL1"/>
</dbReference>
<reference evidence="2" key="1">
    <citation type="journal article" date="2020" name="Stud. Mycol.">
        <title>101 Dothideomycetes genomes: a test case for predicting lifestyles and emergence of pathogens.</title>
        <authorList>
            <person name="Haridas S."/>
            <person name="Albert R."/>
            <person name="Binder M."/>
            <person name="Bloem J."/>
            <person name="Labutti K."/>
            <person name="Salamov A."/>
            <person name="Andreopoulos B."/>
            <person name="Baker S."/>
            <person name="Barry K."/>
            <person name="Bills G."/>
            <person name="Bluhm B."/>
            <person name="Cannon C."/>
            <person name="Castanera R."/>
            <person name="Culley D."/>
            <person name="Daum C."/>
            <person name="Ezra D."/>
            <person name="Gonzalez J."/>
            <person name="Henrissat B."/>
            <person name="Kuo A."/>
            <person name="Liang C."/>
            <person name="Lipzen A."/>
            <person name="Lutzoni F."/>
            <person name="Magnuson J."/>
            <person name="Mondo S."/>
            <person name="Nolan M."/>
            <person name="Ohm R."/>
            <person name="Pangilinan J."/>
            <person name="Park H.-J."/>
            <person name="Ramirez L."/>
            <person name="Alfaro M."/>
            <person name="Sun H."/>
            <person name="Tritt A."/>
            <person name="Yoshinaga Y."/>
            <person name="Zwiers L.-H."/>
            <person name="Turgeon B."/>
            <person name="Goodwin S."/>
            <person name="Spatafora J."/>
            <person name="Crous P."/>
            <person name="Grigoriev I."/>
        </authorList>
    </citation>
    <scope>NUCLEOTIDE SEQUENCE</scope>
    <source>
        <strain evidence="2">CBS 130266</strain>
    </source>
</reference>
<dbReference type="Gene3D" id="3.20.20.80">
    <property type="entry name" value="Glycosidases"/>
    <property type="match status" value="1"/>
</dbReference>
<accession>A0A9P4U2U3</accession>
<proteinExistence type="predicted"/>
<dbReference type="EMBL" id="MU007011">
    <property type="protein sequence ID" value="KAF2436129.1"/>
    <property type="molecule type" value="Genomic_DNA"/>
</dbReference>
<dbReference type="PANTHER" id="PTHR34154">
    <property type="entry name" value="ALKALI-SENSITIVE LINKAGE PROTEIN 1"/>
    <property type="match status" value="1"/>
</dbReference>
<dbReference type="SUPFAM" id="SSF51445">
    <property type="entry name" value="(Trans)glycosidases"/>
    <property type="match status" value="1"/>
</dbReference>
<keyword evidence="3" id="KW-1185">Reference proteome</keyword>
<feature type="non-terminal residue" evidence="2">
    <location>
        <position position="269"/>
    </location>
</feature>
<dbReference type="Proteomes" id="UP000800235">
    <property type="component" value="Unassembled WGS sequence"/>
</dbReference>
<sequence length="269" mass="29857">TSSKRGLIYIPNRKYTSDDSIWTKSNSDLTWYYNYGSSPTPSLSGSQLQFVPMLWGHPDETSGTTFYDTIKALKISGQNITHVFAFNEPDGDTKTGGSSIAPDKAASIWIRELEPLRKLGIQVGAPAVTGSQRGIDWLKDFFENCKGKCNADFMPIHWYGYSPSNNFEGLAGYVGQIMGTYPKLKIWVTEYALSRVALQESQAFYNQSAAWFDKMEYFDSNITHYSWFGSFRSDVSNVGPNAAMLTQNGKLTDIGSWYLGGSATGAVPQ</sequence>
<dbReference type="InterPro" id="IPR024655">
    <property type="entry name" value="Asl1_glyco_hydro_catalytic"/>
</dbReference>
<evidence type="ECO:0000259" key="1">
    <source>
        <dbReference type="Pfam" id="PF11790"/>
    </source>
</evidence>
<feature type="domain" description="Asl1-like glycosyl hydrolase catalytic" evidence="1">
    <location>
        <begin position="9"/>
        <end position="258"/>
    </location>
</feature>
<gene>
    <name evidence="2" type="ORF">EJ08DRAFT_556319</name>
</gene>
<dbReference type="FunFam" id="3.20.20.80:FF:000207">
    <property type="entry name" value="Glycoside hydrolase family 128 protein"/>
    <property type="match status" value="1"/>
</dbReference>
<dbReference type="Pfam" id="PF11790">
    <property type="entry name" value="Glyco_hydro_cc"/>
    <property type="match status" value="1"/>
</dbReference>
<dbReference type="GO" id="GO:0009277">
    <property type="term" value="C:fungal-type cell wall"/>
    <property type="evidence" value="ECO:0007669"/>
    <property type="project" value="TreeGrafter"/>
</dbReference>
<feature type="non-terminal residue" evidence="2">
    <location>
        <position position="1"/>
    </location>
</feature>
<dbReference type="AlphaFoldDB" id="A0A9P4U2U3"/>
<organism evidence="2 3">
    <name type="scientific">Tothia fuscella</name>
    <dbReference type="NCBI Taxonomy" id="1048955"/>
    <lineage>
        <taxon>Eukaryota</taxon>
        <taxon>Fungi</taxon>
        <taxon>Dikarya</taxon>
        <taxon>Ascomycota</taxon>
        <taxon>Pezizomycotina</taxon>
        <taxon>Dothideomycetes</taxon>
        <taxon>Pleosporomycetidae</taxon>
        <taxon>Venturiales</taxon>
        <taxon>Cylindrosympodiaceae</taxon>
        <taxon>Tothia</taxon>
    </lineage>
</organism>
<evidence type="ECO:0000313" key="2">
    <source>
        <dbReference type="EMBL" id="KAF2436129.1"/>
    </source>
</evidence>
<evidence type="ECO:0000313" key="3">
    <source>
        <dbReference type="Proteomes" id="UP000800235"/>
    </source>
</evidence>
<dbReference type="InterPro" id="IPR017853">
    <property type="entry name" value="GH"/>
</dbReference>
<dbReference type="PANTHER" id="PTHR34154:SF3">
    <property type="entry name" value="ALKALI-SENSITIVE LINKAGE PROTEIN 1"/>
    <property type="match status" value="1"/>
</dbReference>
<dbReference type="OrthoDB" id="43654at2759"/>
<dbReference type="GO" id="GO:0071966">
    <property type="term" value="P:fungal-type cell wall polysaccharide metabolic process"/>
    <property type="evidence" value="ECO:0007669"/>
    <property type="project" value="TreeGrafter"/>
</dbReference>
<name>A0A9P4U2U3_9PEZI</name>